<dbReference type="GO" id="GO:0005524">
    <property type="term" value="F:ATP binding"/>
    <property type="evidence" value="ECO:0007669"/>
    <property type="project" value="UniProtKB-KW"/>
</dbReference>
<dbReference type="InterPro" id="IPR003594">
    <property type="entry name" value="HATPase_dom"/>
</dbReference>
<feature type="domain" description="Response regulatory" evidence="14">
    <location>
        <begin position="9"/>
        <end position="123"/>
    </location>
</feature>
<dbReference type="EMBL" id="WWCR01000088">
    <property type="protein sequence ID" value="MYM76248.1"/>
    <property type="molecule type" value="Genomic_DNA"/>
</dbReference>
<dbReference type="AlphaFoldDB" id="A0A7X4H6H1"/>
<evidence type="ECO:0000256" key="1">
    <source>
        <dbReference type="ARBA" id="ARBA00000085"/>
    </source>
</evidence>
<organism evidence="15 16">
    <name type="scientific">Duganella margarita</name>
    <dbReference type="NCBI Taxonomy" id="2692170"/>
    <lineage>
        <taxon>Bacteria</taxon>
        <taxon>Pseudomonadati</taxon>
        <taxon>Pseudomonadota</taxon>
        <taxon>Betaproteobacteria</taxon>
        <taxon>Burkholderiales</taxon>
        <taxon>Oxalobacteraceae</taxon>
        <taxon>Telluria group</taxon>
        <taxon>Duganella</taxon>
    </lineage>
</organism>
<gene>
    <name evidence="15" type="ORF">GTP56_29235</name>
</gene>
<dbReference type="Gene3D" id="1.10.287.130">
    <property type="match status" value="1"/>
</dbReference>
<dbReference type="FunFam" id="1.10.287.130:FF:000038">
    <property type="entry name" value="Sensory transduction histidine kinase"/>
    <property type="match status" value="1"/>
</dbReference>
<dbReference type="InterPro" id="IPR036097">
    <property type="entry name" value="HisK_dim/P_sf"/>
</dbReference>
<dbReference type="SUPFAM" id="SSF55874">
    <property type="entry name" value="ATPase domain of HSP90 chaperone/DNA topoisomerase II/histidine kinase"/>
    <property type="match status" value="1"/>
</dbReference>
<dbReference type="InterPro" id="IPR005467">
    <property type="entry name" value="His_kinase_dom"/>
</dbReference>
<evidence type="ECO:0000256" key="4">
    <source>
        <dbReference type="ARBA" id="ARBA00022553"/>
    </source>
</evidence>
<dbReference type="InterPro" id="IPR003661">
    <property type="entry name" value="HisK_dim/P_dom"/>
</dbReference>
<dbReference type="GO" id="GO:0005886">
    <property type="term" value="C:plasma membrane"/>
    <property type="evidence" value="ECO:0007669"/>
    <property type="project" value="TreeGrafter"/>
</dbReference>
<evidence type="ECO:0000259" key="13">
    <source>
        <dbReference type="PROSITE" id="PS50109"/>
    </source>
</evidence>
<dbReference type="SMART" id="SM00448">
    <property type="entry name" value="REC"/>
    <property type="match status" value="1"/>
</dbReference>
<dbReference type="Proteomes" id="UP000469734">
    <property type="component" value="Unassembled WGS sequence"/>
</dbReference>
<accession>A0A7X4H6H1</accession>
<dbReference type="PANTHER" id="PTHR43047:SF72">
    <property type="entry name" value="OSMOSENSING HISTIDINE PROTEIN KINASE SLN1"/>
    <property type="match status" value="1"/>
</dbReference>
<keyword evidence="8" id="KW-0067">ATP-binding</keyword>
<keyword evidence="10" id="KW-0472">Membrane</keyword>
<comment type="caution">
    <text evidence="15">The sequence shown here is derived from an EMBL/GenBank/DDBJ whole genome shotgun (WGS) entry which is preliminary data.</text>
</comment>
<dbReference type="InterPro" id="IPR004358">
    <property type="entry name" value="Sig_transdc_His_kin-like_C"/>
</dbReference>
<comment type="catalytic activity">
    <reaction evidence="1">
        <text>ATP + protein L-histidine = ADP + protein N-phospho-L-histidine.</text>
        <dbReference type="EC" id="2.7.13.3"/>
    </reaction>
</comment>
<comment type="subcellular location">
    <subcellularLocation>
        <location evidence="2">Membrane</location>
    </subcellularLocation>
</comment>
<dbReference type="PANTHER" id="PTHR43047">
    <property type="entry name" value="TWO-COMPONENT HISTIDINE PROTEIN KINASE"/>
    <property type="match status" value="1"/>
</dbReference>
<feature type="modified residue" description="4-aspartylphosphate" evidence="11">
    <location>
        <position position="58"/>
    </location>
</feature>
<keyword evidence="4 11" id="KW-0597">Phosphoprotein</keyword>
<dbReference type="Pfam" id="PF00512">
    <property type="entry name" value="HisKA"/>
    <property type="match status" value="1"/>
</dbReference>
<dbReference type="SMART" id="SM00388">
    <property type="entry name" value="HisKA"/>
    <property type="match status" value="1"/>
</dbReference>
<evidence type="ECO:0000313" key="16">
    <source>
        <dbReference type="Proteomes" id="UP000469734"/>
    </source>
</evidence>
<evidence type="ECO:0000256" key="5">
    <source>
        <dbReference type="ARBA" id="ARBA00022679"/>
    </source>
</evidence>
<evidence type="ECO:0000256" key="12">
    <source>
        <dbReference type="SAM" id="Coils"/>
    </source>
</evidence>
<keyword evidence="7" id="KW-0418">Kinase</keyword>
<dbReference type="Gene3D" id="3.30.565.10">
    <property type="entry name" value="Histidine kinase-like ATPase, C-terminal domain"/>
    <property type="match status" value="1"/>
</dbReference>
<dbReference type="SUPFAM" id="SSF47384">
    <property type="entry name" value="Homodimeric domain of signal transducing histidine kinase"/>
    <property type="match status" value="1"/>
</dbReference>
<protein>
    <recommendedName>
        <fullName evidence="3">histidine kinase</fullName>
        <ecNumber evidence="3">2.7.13.3</ecNumber>
    </recommendedName>
</protein>
<dbReference type="EC" id="2.7.13.3" evidence="3"/>
<dbReference type="InterPro" id="IPR011006">
    <property type="entry name" value="CheY-like_superfamily"/>
</dbReference>
<evidence type="ECO:0000256" key="7">
    <source>
        <dbReference type="ARBA" id="ARBA00022777"/>
    </source>
</evidence>
<dbReference type="PROSITE" id="PS50109">
    <property type="entry name" value="HIS_KIN"/>
    <property type="match status" value="1"/>
</dbReference>
<dbReference type="InterPro" id="IPR001789">
    <property type="entry name" value="Sig_transdc_resp-reg_receiver"/>
</dbReference>
<evidence type="ECO:0000256" key="10">
    <source>
        <dbReference type="ARBA" id="ARBA00023136"/>
    </source>
</evidence>
<evidence type="ECO:0000256" key="9">
    <source>
        <dbReference type="ARBA" id="ARBA00023012"/>
    </source>
</evidence>
<evidence type="ECO:0000256" key="11">
    <source>
        <dbReference type="PROSITE-ProRule" id="PRU00169"/>
    </source>
</evidence>
<evidence type="ECO:0000256" key="8">
    <source>
        <dbReference type="ARBA" id="ARBA00022840"/>
    </source>
</evidence>
<evidence type="ECO:0000256" key="2">
    <source>
        <dbReference type="ARBA" id="ARBA00004370"/>
    </source>
</evidence>
<proteinExistence type="predicted"/>
<dbReference type="SUPFAM" id="SSF52172">
    <property type="entry name" value="CheY-like"/>
    <property type="match status" value="1"/>
</dbReference>
<dbReference type="CDD" id="cd00082">
    <property type="entry name" value="HisKA"/>
    <property type="match status" value="1"/>
</dbReference>
<dbReference type="Gene3D" id="3.40.50.2300">
    <property type="match status" value="1"/>
</dbReference>
<feature type="coiled-coil region" evidence="12">
    <location>
        <begin position="146"/>
        <end position="173"/>
    </location>
</feature>
<keyword evidence="12" id="KW-0175">Coiled coil</keyword>
<dbReference type="GO" id="GO:0000155">
    <property type="term" value="F:phosphorelay sensor kinase activity"/>
    <property type="evidence" value="ECO:0007669"/>
    <property type="project" value="InterPro"/>
</dbReference>
<keyword evidence="9" id="KW-0902">Two-component regulatory system</keyword>
<evidence type="ECO:0000313" key="15">
    <source>
        <dbReference type="EMBL" id="MYM76248.1"/>
    </source>
</evidence>
<evidence type="ECO:0000259" key="14">
    <source>
        <dbReference type="PROSITE" id="PS50110"/>
    </source>
</evidence>
<dbReference type="SMART" id="SM00387">
    <property type="entry name" value="HATPase_c"/>
    <property type="match status" value="1"/>
</dbReference>
<dbReference type="PROSITE" id="PS50110">
    <property type="entry name" value="RESPONSE_REGULATORY"/>
    <property type="match status" value="1"/>
</dbReference>
<dbReference type="GO" id="GO:0009927">
    <property type="term" value="F:histidine phosphotransfer kinase activity"/>
    <property type="evidence" value="ECO:0007669"/>
    <property type="project" value="TreeGrafter"/>
</dbReference>
<sequence>MHEFIASARIAVVDDQLPHLRALCDILGQHQLQACGFSSGAAALTQLADGAFDLLLTDLVMPDLDGLALLEAARALDPHIACVVMTGESSVDSAVRAMKGGAFDYIVKPFKAATLLPVLRRAIESRRLRLHNLALEAALRERVDELGRLNLSLDEARREAERANQAKSTFLATMSHELRTPLNSILGFSQILASNQFPKGALEQQRFANNIVRSGRHLLALVNDVLDLSKIESEQLPLHLGATSLAAALDEAYALVAPLAQARRITLAPPRAAALMLHADPIRLRQILVNLLSNAIKYNRDGGEVRVDCGQYDGYVSVAVSDSGLGMTAAQLANIFLPFGRAGREDSDLEGTGLGLVITQRLVEVMHGRIQADSQDGIGSTFRFDLPAAAAPAGVAAAELHGGAA</sequence>
<dbReference type="Pfam" id="PF02518">
    <property type="entry name" value="HATPase_c"/>
    <property type="match status" value="1"/>
</dbReference>
<feature type="domain" description="Histidine kinase" evidence="13">
    <location>
        <begin position="173"/>
        <end position="390"/>
    </location>
</feature>
<dbReference type="Pfam" id="PF00072">
    <property type="entry name" value="Response_reg"/>
    <property type="match status" value="1"/>
</dbReference>
<evidence type="ECO:0000256" key="3">
    <source>
        <dbReference type="ARBA" id="ARBA00012438"/>
    </source>
</evidence>
<dbReference type="PRINTS" id="PR00344">
    <property type="entry name" value="BCTRLSENSOR"/>
</dbReference>
<dbReference type="RefSeq" id="WP_161052687.1">
    <property type="nucleotide sequence ID" value="NZ_WWCR01000088.1"/>
</dbReference>
<name>A0A7X4H6H1_9BURK</name>
<reference evidence="15 16" key="1">
    <citation type="submission" date="2019-12" db="EMBL/GenBank/DDBJ databases">
        <title>Novel species isolated from a subtropical stream in China.</title>
        <authorList>
            <person name="Lu H."/>
        </authorList>
    </citation>
    <scope>NUCLEOTIDE SEQUENCE [LARGE SCALE GENOMIC DNA]</scope>
    <source>
        <strain evidence="15 16">FT134W</strain>
    </source>
</reference>
<dbReference type="InterPro" id="IPR036890">
    <property type="entry name" value="HATPase_C_sf"/>
</dbReference>
<keyword evidence="5" id="KW-0808">Transferase</keyword>
<keyword evidence="6" id="KW-0547">Nucleotide-binding</keyword>
<evidence type="ECO:0000256" key="6">
    <source>
        <dbReference type="ARBA" id="ARBA00022741"/>
    </source>
</evidence>